<dbReference type="Pfam" id="PF20703">
    <property type="entry name" value="nSTAND1"/>
    <property type="match status" value="1"/>
</dbReference>
<reference evidence="6 7" key="1">
    <citation type="journal article" date="2013" name="Antonie Van Leeuwenhoek">
        <title>Paracoccus zhejiangensis sp. nov., isolated from activated sludge in wastewater-treatment system.</title>
        <authorList>
            <person name="Wu Z.G."/>
            <person name="Zhang D.F."/>
            <person name="Liu Y.L."/>
            <person name="Wang F."/>
            <person name="Jiang X."/>
            <person name="Li C."/>
            <person name="Li S.P."/>
            <person name="Hong Q."/>
            <person name="Li W.J."/>
        </authorList>
    </citation>
    <scope>NUCLEOTIDE SEQUENCE [LARGE SCALE GENOMIC DNA]</scope>
    <source>
        <strain evidence="6 7">J6</strain>
    </source>
</reference>
<feature type="compositionally biased region" description="Basic and acidic residues" evidence="4">
    <location>
        <begin position="1"/>
        <end position="12"/>
    </location>
</feature>
<dbReference type="InterPro" id="IPR000157">
    <property type="entry name" value="TIR_dom"/>
</dbReference>
<evidence type="ECO:0000259" key="5">
    <source>
        <dbReference type="PROSITE" id="PS50104"/>
    </source>
</evidence>
<dbReference type="InterPro" id="IPR027417">
    <property type="entry name" value="P-loop_NTPase"/>
</dbReference>
<dbReference type="Gene3D" id="3.40.50.300">
    <property type="entry name" value="P-loop containing nucleotide triphosphate hydrolases"/>
    <property type="match status" value="1"/>
</dbReference>
<feature type="repeat" description="WD" evidence="3">
    <location>
        <begin position="1046"/>
        <end position="1085"/>
    </location>
</feature>
<feature type="region of interest" description="Disordered" evidence="4">
    <location>
        <begin position="1"/>
        <end position="56"/>
    </location>
</feature>
<evidence type="ECO:0000256" key="3">
    <source>
        <dbReference type="PROSITE-ProRule" id="PRU00221"/>
    </source>
</evidence>
<keyword evidence="2" id="KW-0677">Repeat</keyword>
<dbReference type="PROSITE" id="PS50294">
    <property type="entry name" value="WD_REPEATS_REGION"/>
    <property type="match status" value="3"/>
</dbReference>
<dbReference type="PROSITE" id="PS50104">
    <property type="entry name" value="TIR"/>
    <property type="match status" value="1"/>
</dbReference>
<dbReference type="GO" id="GO:0007165">
    <property type="term" value="P:signal transduction"/>
    <property type="evidence" value="ECO:0007669"/>
    <property type="project" value="InterPro"/>
</dbReference>
<feature type="repeat" description="WD" evidence="3">
    <location>
        <begin position="1185"/>
        <end position="1215"/>
    </location>
</feature>
<dbReference type="PRINTS" id="PR00320">
    <property type="entry name" value="GPROTEINBRPT"/>
</dbReference>
<dbReference type="EMBL" id="CP025430">
    <property type="protein sequence ID" value="AUH64218.1"/>
    <property type="molecule type" value="Genomic_DNA"/>
</dbReference>
<keyword evidence="1 3" id="KW-0853">WD repeat</keyword>
<organism evidence="6 7">
    <name type="scientific">Paracoccus zhejiangensis</name>
    <dbReference type="NCBI Taxonomy" id="1077935"/>
    <lineage>
        <taxon>Bacteria</taxon>
        <taxon>Pseudomonadati</taxon>
        <taxon>Pseudomonadota</taxon>
        <taxon>Alphaproteobacteria</taxon>
        <taxon>Rhodobacterales</taxon>
        <taxon>Paracoccaceae</taxon>
        <taxon>Paracoccus</taxon>
    </lineage>
</organism>
<proteinExistence type="predicted"/>
<evidence type="ECO:0000313" key="7">
    <source>
        <dbReference type="Proteomes" id="UP000234530"/>
    </source>
</evidence>
<dbReference type="SUPFAM" id="SSF52200">
    <property type="entry name" value="Toll/Interleukin receptor TIR domain"/>
    <property type="match status" value="1"/>
</dbReference>
<dbReference type="Proteomes" id="UP000234530">
    <property type="component" value="Chromosome"/>
</dbReference>
<dbReference type="Pfam" id="PF00400">
    <property type="entry name" value="WD40"/>
    <property type="match status" value="5"/>
</dbReference>
<dbReference type="KEGG" id="pzh:CX676_08660"/>
<dbReference type="SMART" id="SM00320">
    <property type="entry name" value="WD40"/>
    <property type="match status" value="7"/>
</dbReference>
<dbReference type="Gene3D" id="2.130.10.10">
    <property type="entry name" value="YVTN repeat-like/Quinoprotein amine dehydrogenase"/>
    <property type="match status" value="3"/>
</dbReference>
<keyword evidence="7" id="KW-1185">Reference proteome</keyword>
<dbReference type="InterPro" id="IPR036322">
    <property type="entry name" value="WD40_repeat_dom_sf"/>
</dbReference>
<dbReference type="Gene3D" id="3.40.50.10140">
    <property type="entry name" value="Toll/interleukin-1 receptor homology (TIR) domain"/>
    <property type="match status" value="1"/>
</dbReference>
<dbReference type="PROSITE" id="PS50082">
    <property type="entry name" value="WD_REPEATS_2"/>
    <property type="match status" value="4"/>
</dbReference>
<evidence type="ECO:0000256" key="4">
    <source>
        <dbReference type="SAM" id="MobiDB-lite"/>
    </source>
</evidence>
<evidence type="ECO:0000256" key="2">
    <source>
        <dbReference type="ARBA" id="ARBA00022737"/>
    </source>
</evidence>
<dbReference type="SUPFAM" id="SSF52540">
    <property type="entry name" value="P-loop containing nucleoside triphosphate hydrolases"/>
    <property type="match status" value="1"/>
</dbReference>
<dbReference type="PANTHER" id="PTHR19879:SF9">
    <property type="entry name" value="TRANSCRIPTION INITIATION FACTOR TFIID SUBUNIT 5"/>
    <property type="match status" value="1"/>
</dbReference>
<evidence type="ECO:0000313" key="6">
    <source>
        <dbReference type="EMBL" id="AUH64218.1"/>
    </source>
</evidence>
<dbReference type="InterPro" id="IPR001680">
    <property type="entry name" value="WD40_rpt"/>
</dbReference>
<dbReference type="InterPro" id="IPR035897">
    <property type="entry name" value="Toll_tir_struct_dom_sf"/>
</dbReference>
<sequence>MDRRTCDRAGDRHGRHQQRGRVDADRVGLALRTGRGRRRAGPGAAGRHAPRKPASRGVQAIHRAGLHPHSGPLGADPATALRGLCPRHRPLLRGGVLMSTLFLSHSSADNTLAQDLAARLRAQGHTCVFLDLDPEKGIVAGISWERTLYRKLRACRAVIAICTDSYLASHWCFAEIALARMEGKQIIALVADPISDPGRLPSILTERQFIDLRRDPETGYQRLWRGLKELDLLGAVGDWDPTASPYLGLNAYQEKDAPVYFGREDEIRGAIELVDRGAPGLILVIGASGSGKSSLARAGLIPRLRREPERWIVLDPFRPGRDPFAELAQVIGQGFRRYAPDAPPALHEAGTLGDRLRDWQEVSKQRRSAEPAQVGATPVDPSRLGRLISELEALKRQEPASREASLLEFLDWSLTDLRRIFGRHPAPGHGGSAATPLLDLIADLRRSAGHTTARVLLVIDQFEELLGTDSPEGEAARFLGLIAASLAAEGSPLTVVATMRSDFLESFQTVNAHHGMDFATLSLGPMPVEGMRRVIEAPAKLGAIELEAGLADRLLADASSADALPLLSFTLYLLWRDGHQAGRLTLADYDRLGGLEGAVANEADAILATARQRGQEPELRAAFLEMVRLAEDGQFTRQPLALDEPELVPVQDLIDRFIERRLLISRAEGDQRVVEVAHEALFRAWAPLAQWLEDHRSELQLKQQIRHSAAAWEEHRHQPDYLWRGARLSEAVELVGRGGLEGNSKEERRCKAFVLASESMRKRQGRRRRNLVLTVAALLLGFLGYALKNEDEAKSAERASWAREQALRAIGTLATEPLASIRTAEAAICMTQIHDGQVLPEAEGALNRAVNALEKQRSLTGHSRAVSRLIFLPEAGGGQPATTERLVSLGLDHAALLWTLPGSGAPKCSGVLPEEPLLPRASQIAGDPGSRLIAAGLPGGGVTLQAIPASGPPPAPVAVLQLSAEVSALAIAPGGSRIAAAGEDGSLRIGGLTASGVPTQPMALPDRPARIDVLGFSGDGAVLAAGSWDGSVTLWDSGSGLMLRRLDGHAEAVTELAFNGDLLATAGWDQVVRLWNWRTGRLLQVLPHEGRVSALRFLPGEGEAANLASASWDRTVRIWDVTNGQLLKTLEHGAPVVSLAITPEARSRLGHQTGGPLIATGDWDGRVSAWNVELGPGAPVSSRIVAQHLEPVNDLSFTGDGRFLASASDDETIKVTRLFEDEGQYLWRSSLDLSPPTGGSDQARWIAMIQNGEVRVLDPEAQARPRTITDFDGNATGIAFRSDGPQVLAIRANELFDYHLDPTELMVCADRIAQPALPQPPENPDLGNLCAGIETDQGFTSLWSQATAPIAGLVRAITGR</sequence>
<protein>
    <recommendedName>
        <fullName evidence="5">TIR domain-containing protein</fullName>
    </recommendedName>
</protein>
<dbReference type="InterPro" id="IPR020472">
    <property type="entry name" value="WD40_PAC1"/>
</dbReference>
<gene>
    <name evidence="6" type="ORF">CX676_08660</name>
</gene>
<dbReference type="CDD" id="cd00200">
    <property type="entry name" value="WD40"/>
    <property type="match status" value="1"/>
</dbReference>
<dbReference type="InterPro" id="IPR049052">
    <property type="entry name" value="nSTAND1"/>
</dbReference>
<dbReference type="InterPro" id="IPR019775">
    <property type="entry name" value="WD40_repeat_CS"/>
</dbReference>
<feature type="repeat" description="WD" evidence="3">
    <location>
        <begin position="1004"/>
        <end position="1045"/>
    </location>
</feature>
<dbReference type="SUPFAM" id="SSF50978">
    <property type="entry name" value="WD40 repeat-like"/>
    <property type="match status" value="1"/>
</dbReference>
<name>A0A2H5EY37_9RHOB</name>
<dbReference type="PANTHER" id="PTHR19879">
    <property type="entry name" value="TRANSCRIPTION INITIATION FACTOR TFIID"/>
    <property type="match status" value="1"/>
</dbReference>
<feature type="domain" description="TIR" evidence="5">
    <location>
        <begin position="97"/>
        <end position="231"/>
    </location>
</feature>
<evidence type="ECO:0000256" key="1">
    <source>
        <dbReference type="ARBA" id="ARBA00022574"/>
    </source>
</evidence>
<accession>A0A2H5EY37</accession>
<dbReference type="InterPro" id="IPR015943">
    <property type="entry name" value="WD40/YVTN_repeat-like_dom_sf"/>
</dbReference>
<feature type="repeat" description="WD" evidence="3">
    <location>
        <begin position="1085"/>
        <end position="1129"/>
    </location>
</feature>
<dbReference type="Pfam" id="PF13676">
    <property type="entry name" value="TIR_2"/>
    <property type="match status" value="1"/>
</dbReference>
<dbReference type="PROSITE" id="PS00678">
    <property type="entry name" value="WD_REPEATS_1"/>
    <property type="match status" value="1"/>
</dbReference>